<dbReference type="AlphaFoldDB" id="A0A7R8UMF8"/>
<feature type="coiled-coil region" evidence="1">
    <location>
        <begin position="401"/>
        <end position="456"/>
    </location>
</feature>
<feature type="coiled-coil region" evidence="1">
    <location>
        <begin position="558"/>
        <end position="585"/>
    </location>
</feature>
<dbReference type="EMBL" id="LR899010">
    <property type="protein sequence ID" value="CAD7083516.1"/>
    <property type="molecule type" value="Genomic_DNA"/>
</dbReference>
<evidence type="ECO:0000313" key="3">
    <source>
        <dbReference type="EMBL" id="CAD7083516.1"/>
    </source>
</evidence>
<feature type="compositionally biased region" description="Polar residues" evidence="2">
    <location>
        <begin position="147"/>
        <end position="159"/>
    </location>
</feature>
<evidence type="ECO:0000256" key="2">
    <source>
        <dbReference type="SAM" id="MobiDB-lite"/>
    </source>
</evidence>
<proteinExistence type="predicted"/>
<feature type="region of interest" description="Disordered" evidence="2">
    <location>
        <begin position="286"/>
        <end position="351"/>
    </location>
</feature>
<feature type="compositionally biased region" description="Basic and acidic residues" evidence="2">
    <location>
        <begin position="178"/>
        <end position="188"/>
    </location>
</feature>
<gene>
    <name evidence="3" type="ORF">HERILL_LOCUS6472</name>
</gene>
<feature type="compositionally biased region" description="Polar residues" evidence="2">
    <location>
        <begin position="190"/>
        <end position="199"/>
    </location>
</feature>
<feature type="coiled-coil region" evidence="1">
    <location>
        <begin position="886"/>
        <end position="986"/>
    </location>
</feature>
<dbReference type="InParanoid" id="A0A7R8UMF8"/>
<feature type="region of interest" description="Disordered" evidence="2">
    <location>
        <begin position="1127"/>
        <end position="1149"/>
    </location>
</feature>
<evidence type="ECO:0000256" key="1">
    <source>
        <dbReference type="SAM" id="Coils"/>
    </source>
</evidence>
<feature type="compositionally biased region" description="Polar residues" evidence="2">
    <location>
        <begin position="1130"/>
        <end position="1149"/>
    </location>
</feature>
<feature type="compositionally biased region" description="Acidic residues" evidence="2">
    <location>
        <begin position="737"/>
        <end position="746"/>
    </location>
</feature>
<feature type="compositionally biased region" description="Polar residues" evidence="2">
    <location>
        <begin position="215"/>
        <end position="237"/>
    </location>
</feature>
<feature type="compositionally biased region" description="Low complexity" evidence="2">
    <location>
        <begin position="311"/>
        <end position="348"/>
    </location>
</feature>
<sequence length="1149" mass="126890">MAALEVNDALISENNVKGACGAGGGGGGDGSDSGVDIAINSNLGLQRALSSTSAGYASSCCCIDEPHHGEGGGNFSCDSSVISYSSDVCENNKTVSTVMSQNSNLECTSENGSESSSVAGGPIVRKASIVKKKELSPRKAADIMSVSTPSLGKSRSRAGSSVRHLVTPKSCGAPILQTKERARSREKTPGLQTASSKSITPPYRSTPVKRPALPTSLSNSSSMQRFSSLTRTPSLSRARTPVTPTDDGRWPSVGGRGMTMNQKRAGSAVPDLSAIKSRVNMIENKSSSPIDKYATLPRRRKQKSFEDLRGGRSSRSSSASRENKLSASSVTPPSKKTPTPPSQKSLPPFLKTRKLVPRTKIYHEISVQTAITGEDVQKAFAGSAKTIKVDAIEISNKETQSDIRDKEIESLNEQLRALNENYKELRTKLCERKRMVVNMEQQLNRERKERLAAQAELHLNTERVIGMLELTRGTPTEEEGFDSLLMLESQIQMSGHELEEKQQEISKLRTICRTLQREMERSLAAQEALAQQKATIEKESSELQDFLQTEKLVMYDSLREMEVENAELKKLVDEKSLEIMRLRDECRHLVRVNEQRRQENKGMQTKYTALECRSKELIVQQNSAVSGASMALSGLNSRLDNLVEQLISSYNISEQDLEDVVFHNEAYTNSASSGEGSPECETAAIAIKGGDQNDGSLSPQRNQSFIAAVISAIRSATTSGKKLTRVRKLTEERNGEESDSTEMLDSETEPCLMMDNVLEDVPMHDSHSHNMVSSAGMISQIDNSLNAVSQGDESLHNLSQAIANRQQLELQINSLAAVQKSALLRHQSENSTSEDISGHDSIAEMPSISEYCSAQALVDQVIEVDNLVTKLLKVLRLIQMDNDNCIQQLITDKNKLQLNKEEMLEKLKELDDRNNKLTDELMDVTQQLILKGNDLATNKTELQRHRNEIDRLNQDICNLSTLCSQSRQLKKQRHLQQQEYDNYNQNEPELVKTISRDELLTSLRRWQESGHLPEPEIIAHIVAACNEISNIREMHISASNSNPGNSCLYQLPTAWQQNAIRETKRQYEAIDRALEVLNGLQSLVEQCPALAKLQQDLEETNFKSAGVIPMYTTVLTGISPDQDIEEDVNANESPTLSSNGNQTQINSPA</sequence>
<dbReference type="Proteomes" id="UP000594454">
    <property type="component" value="Chromosome 2"/>
</dbReference>
<name>A0A7R8UMF8_HERIL</name>
<accession>A0A7R8UMF8</accession>
<dbReference type="FunCoup" id="A0A7R8UMF8">
    <property type="interactions" value="6"/>
</dbReference>
<feature type="region of interest" description="Disordered" evidence="2">
    <location>
        <begin position="724"/>
        <end position="746"/>
    </location>
</feature>
<evidence type="ECO:0000313" key="4">
    <source>
        <dbReference type="Proteomes" id="UP000594454"/>
    </source>
</evidence>
<protein>
    <submittedName>
        <fullName evidence="3">Uncharacterized protein</fullName>
    </submittedName>
</protein>
<keyword evidence="4" id="KW-1185">Reference proteome</keyword>
<reference evidence="3 4" key="1">
    <citation type="submission" date="2020-11" db="EMBL/GenBank/DDBJ databases">
        <authorList>
            <person name="Wallbank WR R."/>
            <person name="Pardo Diaz C."/>
            <person name="Kozak K."/>
            <person name="Martin S."/>
            <person name="Jiggins C."/>
            <person name="Moest M."/>
            <person name="Warren A I."/>
            <person name="Generalovic N T."/>
            <person name="Byers J.R.P. K."/>
            <person name="Montejo-Kovacevich G."/>
            <person name="Yen C E."/>
        </authorList>
    </citation>
    <scope>NUCLEOTIDE SEQUENCE [LARGE SCALE GENOMIC DNA]</scope>
</reference>
<feature type="region of interest" description="Disordered" evidence="2">
    <location>
        <begin position="147"/>
        <end position="272"/>
    </location>
</feature>
<organism evidence="3 4">
    <name type="scientific">Hermetia illucens</name>
    <name type="common">Black soldier fly</name>
    <dbReference type="NCBI Taxonomy" id="343691"/>
    <lineage>
        <taxon>Eukaryota</taxon>
        <taxon>Metazoa</taxon>
        <taxon>Ecdysozoa</taxon>
        <taxon>Arthropoda</taxon>
        <taxon>Hexapoda</taxon>
        <taxon>Insecta</taxon>
        <taxon>Pterygota</taxon>
        <taxon>Neoptera</taxon>
        <taxon>Endopterygota</taxon>
        <taxon>Diptera</taxon>
        <taxon>Brachycera</taxon>
        <taxon>Stratiomyomorpha</taxon>
        <taxon>Stratiomyidae</taxon>
        <taxon>Hermetiinae</taxon>
        <taxon>Hermetia</taxon>
    </lineage>
</organism>
<keyword evidence="1" id="KW-0175">Coiled coil</keyword>
<dbReference type="OrthoDB" id="7475679at2759"/>